<sequence length="462" mass="53993">MTSWVFSVLIIPLFVLTVAGQSNASLKDRNTSLNHRNRTHGDLKKQSLHLDYRELSEGSNSRLNQDYYEVRKRRPKKKRQTVHFAKPAHAKRQVQGREEKIYETFEEIHEHINEPSTEDSQTQPSEHYESHEEIMEGVEHVGNKKHETPVKIKVKHHHHHHHHNHIKEVIKTVPKPYKVEKIVHVPVEKIVEKIVQVPRIVNVTVEKIVHVPVEKIIEKVVQIPKPVHVPKPYVVERVMEKIVHVPKPYPVLRTVPYPVEIKVPVQVEKKVPVPYKVEVERKVPVYIHDPEPYKFDHMYTKQLKEKELAQFNPEIAETTSIENYQSFYPPRMPAFYTSHKSSPFKKPEPPQDFEFQTIKQQPIKQHTHIDFPKTTISPSPPSMEQSTSESQVLPVKFMESESQFNIIVTDNNTSIDLPPQMYDNKYHEIPFPFEFIRLQPVPFQSNSNLEVPFPAAPLNNTA</sequence>
<evidence type="ECO:0000313" key="3">
    <source>
        <dbReference type="Proteomes" id="UP000515160"/>
    </source>
</evidence>
<dbReference type="AlphaFoldDB" id="A0A9C6W7L0"/>
<organism evidence="3 4">
    <name type="scientific">Drosophila albomicans</name>
    <name type="common">Fruit fly</name>
    <dbReference type="NCBI Taxonomy" id="7291"/>
    <lineage>
        <taxon>Eukaryota</taxon>
        <taxon>Metazoa</taxon>
        <taxon>Ecdysozoa</taxon>
        <taxon>Arthropoda</taxon>
        <taxon>Hexapoda</taxon>
        <taxon>Insecta</taxon>
        <taxon>Pterygota</taxon>
        <taxon>Neoptera</taxon>
        <taxon>Endopterygota</taxon>
        <taxon>Diptera</taxon>
        <taxon>Brachycera</taxon>
        <taxon>Muscomorpha</taxon>
        <taxon>Ephydroidea</taxon>
        <taxon>Drosophilidae</taxon>
        <taxon>Drosophila</taxon>
    </lineage>
</organism>
<accession>A0A9C6W7L0</accession>
<feature type="signal peptide" evidence="2">
    <location>
        <begin position="1"/>
        <end position="20"/>
    </location>
</feature>
<feature type="chain" id="PRO_5039147839" evidence="2">
    <location>
        <begin position="21"/>
        <end position="462"/>
    </location>
</feature>
<keyword evidence="3" id="KW-1185">Reference proteome</keyword>
<evidence type="ECO:0000256" key="2">
    <source>
        <dbReference type="SAM" id="SignalP"/>
    </source>
</evidence>
<gene>
    <name evidence="4" type="primary">LOC117563816</name>
</gene>
<reference evidence="4" key="1">
    <citation type="submission" date="2025-08" db="UniProtKB">
        <authorList>
            <consortium name="RefSeq"/>
        </authorList>
    </citation>
    <scope>IDENTIFICATION</scope>
    <source>
        <strain evidence="4">15112-1751.03</strain>
        <tissue evidence="4">Whole Adult</tissue>
    </source>
</reference>
<dbReference type="Proteomes" id="UP000515160">
    <property type="component" value="Chromosome 2L"/>
</dbReference>
<proteinExistence type="predicted"/>
<dbReference type="GeneID" id="117563816"/>
<evidence type="ECO:0000256" key="1">
    <source>
        <dbReference type="SAM" id="MobiDB-lite"/>
    </source>
</evidence>
<name>A0A9C6W7L0_DROAB</name>
<evidence type="ECO:0000313" key="4">
    <source>
        <dbReference type="RefSeq" id="XP_051858055.1"/>
    </source>
</evidence>
<keyword evidence="2" id="KW-0732">Signal</keyword>
<dbReference type="RefSeq" id="XP_051858055.1">
    <property type="nucleotide sequence ID" value="XM_052002095.1"/>
</dbReference>
<protein>
    <submittedName>
        <fullName evidence="4">Titin</fullName>
    </submittedName>
</protein>
<feature type="region of interest" description="Disordered" evidence="1">
    <location>
        <begin position="72"/>
        <end position="91"/>
    </location>
</feature>
<dbReference type="OrthoDB" id="371494at2759"/>